<organism evidence="2 3">
    <name type="scientific">Pelagomonas calceolata</name>
    <dbReference type="NCBI Taxonomy" id="35677"/>
    <lineage>
        <taxon>Eukaryota</taxon>
        <taxon>Sar</taxon>
        <taxon>Stramenopiles</taxon>
        <taxon>Ochrophyta</taxon>
        <taxon>Pelagophyceae</taxon>
        <taxon>Pelagomonadales</taxon>
        <taxon>Pelagomonadaceae</taxon>
        <taxon>Pelagomonas</taxon>
    </lineage>
</organism>
<feature type="signal peptide" evidence="1">
    <location>
        <begin position="1"/>
        <end position="17"/>
    </location>
</feature>
<comment type="caution">
    <text evidence="2">The sequence shown here is derived from an EMBL/GenBank/DDBJ whole genome shotgun (WGS) entry which is preliminary data.</text>
</comment>
<evidence type="ECO:0000313" key="2">
    <source>
        <dbReference type="EMBL" id="CAH0365588.1"/>
    </source>
</evidence>
<sequence>MTRLLALLCTAAGLTHAFTAPRSSLVAARAGTQPTRTTQLAAAPDDEPELFGGYTAKQRMREEIESPFRKVRLIFFGASTGSALLALYFSILNVAKAATGFSNDIPLDEAVSSTAINVVAVLACAAITWNDYQAGEKNLERIAQGGRLAKLVVSPATAPTKRRTLTEYRRGNRVAICVGGEQYVQTLARSLSADQRADENTLAAQIDAVDLVVVPALVDASGAVNDAGACWRSTTADEGDRNFDLERSANVIAFPRGAQAWETYLKQELETARSQGFDPVEKGLVIVVKKNGRVLRRLTGQPPWSSLVGTMEVADGSKFGMPGDDERYMAKALKGDGAL</sequence>
<accession>A0A8J2S5F8</accession>
<dbReference type="AlphaFoldDB" id="A0A8J2S5F8"/>
<dbReference type="OrthoDB" id="5130at2759"/>
<gene>
    <name evidence="2" type="ORF">PECAL_1P20350</name>
</gene>
<keyword evidence="3" id="KW-1185">Reference proteome</keyword>
<dbReference type="EMBL" id="CAKKNE010000001">
    <property type="protein sequence ID" value="CAH0365588.1"/>
    <property type="molecule type" value="Genomic_DNA"/>
</dbReference>
<dbReference type="PANTHER" id="PTHR35498">
    <property type="entry name" value="PROTEIN LOW PSII ACCUMULATION 1, CHLOROPLASTIC"/>
    <property type="match status" value="1"/>
</dbReference>
<keyword evidence="1" id="KW-0732">Signal</keyword>
<dbReference type="PANTHER" id="PTHR35498:SF1">
    <property type="entry name" value="LOW PSII ACCUMULATION-LIKE PROTEIN"/>
    <property type="match status" value="1"/>
</dbReference>
<proteinExistence type="predicted"/>
<feature type="chain" id="PRO_5035233252" evidence="1">
    <location>
        <begin position="18"/>
        <end position="339"/>
    </location>
</feature>
<dbReference type="InterPro" id="IPR021883">
    <property type="entry name" value="LPA1-like"/>
</dbReference>
<evidence type="ECO:0000313" key="3">
    <source>
        <dbReference type="Proteomes" id="UP000789595"/>
    </source>
</evidence>
<reference evidence="2" key="1">
    <citation type="submission" date="2021-11" db="EMBL/GenBank/DDBJ databases">
        <authorList>
            <consortium name="Genoscope - CEA"/>
            <person name="William W."/>
        </authorList>
    </citation>
    <scope>NUCLEOTIDE SEQUENCE</scope>
</reference>
<name>A0A8J2S5F8_9STRA</name>
<evidence type="ECO:0000256" key="1">
    <source>
        <dbReference type="SAM" id="SignalP"/>
    </source>
</evidence>
<protein>
    <submittedName>
        <fullName evidence="2">Uncharacterized protein</fullName>
    </submittedName>
</protein>
<dbReference type="Proteomes" id="UP000789595">
    <property type="component" value="Unassembled WGS sequence"/>
</dbReference>
<dbReference type="Pfam" id="PF11998">
    <property type="entry name" value="DUF3493"/>
    <property type="match status" value="1"/>
</dbReference>